<dbReference type="PANTHER" id="PTHR47723">
    <property type="entry name" value="OS05G0353850 PROTEIN"/>
    <property type="match status" value="1"/>
</dbReference>
<dbReference type="OMA" id="VCGVEDE"/>
<organism evidence="2 3">
    <name type="scientific">Triticum turgidum subsp. durum</name>
    <name type="common">Durum wheat</name>
    <name type="synonym">Triticum durum</name>
    <dbReference type="NCBI Taxonomy" id="4567"/>
    <lineage>
        <taxon>Eukaryota</taxon>
        <taxon>Viridiplantae</taxon>
        <taxon>Streptophyta</taxon>
        <taxon>Embryophyta</taxon>
        <taxon>Tracheophyta</taxon>
        <taxon>Spermatophyta</taxon>
        <taxon>Magnoliopsida</taxon>
        <taxon>Liliopsida</taxon>
        <taxon>Poales</taxon>
        <taxon>Poaceae</taxon>
        <taxon>BOP clade</taxon>
        <taxon>Pooideae</taxon>
        <taxon>Triticodae</taxon>
        <taxon>Triticeae</taxon>
        <taxon>Triticinae</taxon>
        <taxon>Triticum</taxon>
    </lineage>
</organism>
<dbReference type="CDD" id="cd06222">
    <property type="entry name" value="RNase_H_like"/>
    <property type="match status" value="1"/>
</dbReference>
<proteinExistence type="predicted"/>
<dbReference type="InterPro" id="IPR012337">
    <property type="entry name" value="RNaseH-like_sf"/>
</dbReference>
<dbReference type="GO" id="GO:0004523">
    <property type="term" value="F:RNA-DNA hybrid ribonuclease activity"/>
    <property type="evidence" value="ECO:0007669"/>
    <property type="project" value="InterPro"/>
</dbReference>
<dbReference type="Pfam" id="PF13456">
    <property type="entry name" value="RVT_3"/>
    <property type="match status" value="1"/>
</dbReference>
<dbReference type="PANTHER" id="PTHR47723:SF24">
    <property type="entry name" value="RNASE H TYPE-1 DOMAIN-CONTAINING PROTEIN"/>
    <property type="match status" value="1"/>
</dbReference>
<dbReference type="SUPFAM" id="SSF53098">
    <property type="entry name" value="Ribonuclease H-like"/>
    <property type="match status" value="1"/>
</dbReference>
<evidence type="ECO:0000259" key="1">
    <source>
        <dbReference type="Pfam" id="PF13456"/>
    </source>
</evidence>
<dbReference type="AlphaFoldDB" id="A0A9R0WXJ5"/>
<reference evidence="2 3" key="1">
    <citation type="submission" date="2017-09" db="EMBL/GenBank/DDBJ databases">
        <authorList>
            <consortium name="International Durum Wheat Genome Sequencing Consortium (IDWGSC)"/>
            <person name="Milanesi L."/>
        </authorList>
    </citation>
    <scope>NUCLEOTIDE SEQUENCE [LARGE SCALE GENOMIC DNA]</scope>
    <source>
        <strain evidence="3">cv. Svevo</strain>
    </source>
</reference>
<dbReference type="Gramene" id="TRITD5Bv1G000860.1">
    <property type="protein sequence ID" value="TRITD5Bv1G000860.1"/>
    <property type="gene ID" value="TRITD5Bv1G000860"/>
</dbReference>
<sequence>MILRNEVGAVVFAAYRVIFNCNDALEAEIHTLMQGMALACQHTKLPVYVQSDSSEALSILSSDSLTRSAYGHLAMEIKFLLEGREFMPQKLTRSQNRIAHCLANYSRTESCTAVWLQRGPPCIEGLLPVDCNPVT</sequence>
<feature type="domain" description="RNase H type-1" evidence="1">
    <location>
        <begin position="1"/>
        <end position="105"/>
    </location>
</feature>
<dbReference type="Proteomes" id="UP000324705">
    <property type="component" value="Chromosome 5B"/>
</dbReference>
<protein>
    <recommendedName>
        <fullName evidence="1">RNase H type-1 domain-containing protein</fullName>
    </recommendedName>
</protein>
<evidence type="ECO:0000313" key="3">
    <source>
        <dbReference type="Proteomes" id="UP000324705"/>
    </source>
</evidence>
<evidence type="ECO:0000313" key="2">
    <source>
        <dbReference type="EMBL" id="VAI26233.1"/>
    </source>
</evidence>
<keyword evidence="3" id="KW-1185">Reference proteome</keyword>
<gene>
    <name evidence="2" type="ORF">TRITD_5Bv1G000860</name>
</gene>
<name>A0A9R0WXJ5_TRITD</name>
<dbReference type="EMBL" id="LT934120">
    <property type="protein sequence ID" value="VAI26233.1"/>
    <property type="molecule type" value="Genomic_DNA"/>
</dbReference>
<dbReference type="InterPro" id="IPR002156">
    <property type="entry name" value="RNaseH_domain"/>
</dbReference>
<dbReference type="GO" id="GO:0003676">
    <property type="term" value="F:nucleic acid binding"/>
    <property type="evidence" value="ECO:0007669"/>
    <property type="project" value="InterPro"/>
</dbReference>
<dbReference type="InterPro" id="IPR053151">
    <property type="entry name" value="RNase_H-like"/>
</dbReference>
<accession>A0A9R0WXJ5</accession>
<dbReference type="InterPro" id="IPR044730">
    <property type="entry name" value="RNase_H-like_dom_plant"/>
</dbReference>